<proteinExistence type="predicted"/>
<dbReference type="Proteomes" id="UP001500831">
    <property type="component" value="Unassembled WGS sequence"/>
</dbReference>
<organism evidence="1 2">
    <name type="scientific">Streptosporangium fragile</name>
    <dbReference type="NCBI Taxonomy" id="46186"/>
    <lineage>
        <taxon>Bacteria</taxon>
        <taxon>Bacillati</taxon>
        <taxon>Actinomycetota</taxon>
        <taxon>Actinomycetes</taxon>
        <taxon>Streptosporangiales</taxon>
        <taxon>Streptosporangiaceae</taxon>
        <taxon>Streptosporangium</taxon>
    </lineage>
</organism>
<protein>
    <recommendedName>
        <fullName evidence="3">Knr4/Smi1-like domain-containing protein</fullName>
    </recommendedName>
</protein>
<dbReference type="RefSeq" id="WP_344974444.1">
    <property type="nucleotide sequence ID" value="NZ_BAAAVI010000031.1"/>
</dbReference>
<evidence type="ECO:0000313" key="1">
    <source>
        <dbReference type="EMBL" id="GAA2880752.1"/>
    </source>
</evidence>
<keyword evidence="2" id="KW-1185">Reference proteome</keyword>
<gene>
    <name evidence="1" type="ORF">GCM10010517_43430</name>
</gene>
<evidence type="ECO:0000313" key="2">
    <source>
        <dbReference type="Proteomes" id="UP001500831"/>
    </source>
</evidence>
<comment type="caution">
    <text evidence="1">The sequence shown here is derived from an EMBL/GenBank/DDBJ whole genome shotgun (WGS) entry which is preliminary data.</text>
</comment>
<accession>A0ABN3W1L5</accession>
<dbReference type="EMBL" id="BAAAVI010000031">
    <property type="protein sequence ID" value="GAA2880752.1"/>
    <property type="molecule type" value="Genomic_DNA"/>
</dbReference>
<reference evidence="1 2" key="1">
    <citation type="journal article" date="2019" name="Int. J. Syst. Evol. Microbiol.">
        <title>The Global Catalogue of Microorganisms (GCM) 10K type strain sequencing project: providing services to taxonomists for standard genome sequencing and annotation.</title>
        <authorList>
            <consortium name="The Broad Institute Genomics Platform"/>
            <consortium name="The Broad Institute Genome Sequencing Center for Infectious Disease"/>
            <person name="Wu L."/>
            <person name="Ma J."/>
        </authorList>
    </citation>
    <scope>NUCLEOTIDE SEQUENCE [LARGE SCALE GENOMIC DNA]</scope>
    <source>
        <strain evidence="1 2">JCM 6242</strain>
    </source>
</reference>
<sequence>MDVVARDGEAVLRTPGEHEYVEWARRWLGDRPVPDELLRLAAVWAAPGREADLPYQLEIDVLGPGSGHPVFGEYAGCFDEMLRHLFPVVSAVTGATLGPGVYGYWLHPDERADPPPIVAIDSEGAFFAPRGRTLAEALVADCAGDCDETFAELAGWFAGIGLRIAARGPGEIPPSAVVMHPEALEERLAAEFHRDRRLAAGATP</sequence>
<evidence type="ECO:0008006" key="3">
    <source>
        <dbReference type="Google" id="ProtNLM"/>
    </source>
</evidence>
<name>A0ABN3W1L5_9ACTN</name>